<dbReference type="Pfam" id="PF02687">
    <property type="entry name" value="FtsX"/>
    <property type="match status" value="2"/>
</dbReference>
<dbReference type="GO" id="GO:0005886">
    <property type="term" value="C:plasma membrane"/>
    <property type="evidence" value="ECO:0007669"/>
    <property type="project" value="UniProtKB-SubCell"/>
</dbReference>
<keyword evidence="4 6" id="KW-1133">Transmembrane helix</keyword>
<dbReference type="AlphaFoldDB" id="A0A7W7H1Y9"/>
<reference evidence="8 9" key="1">
    <citation type="submission" date="2020-08" db="EMBL/GenBank/DDBJ databases">
        <title>Sequencing the genomes of 1000 actinobacteria strains.</title>
        <authorList>
            <person name="Klenk H.-P."/>
        </authorList>
    </citation>
    <scope>NUCLEOTIDE SEQUENCE [LARGE SCALE GENOMIC DNA]</scope>
    <source>
        <strain evidence="8 9">DSM 45809</strain>
    </source>
</reference>
<dbReference type="PANTHER" id="PTHR30287:SF2">
    <property type="entry name" value="BLL1001 PROTEIN"/>
    <property type="match status" value="1"/>
</dbReference>
<dbReference type="Proteomes" id="UP000546162">
    <property type="component" value="Unassembled WGS sequence"/>
</dbReference>
<dbReference type="PANTHER" id="PTHR30287">
    <property type="entry name" value="MEMBRANE COMPONENT OF PREDICTED ABC SUPERFAMILY METABOLITE UPTAKE TRANSPORTER"/>
    <property type="match status" value="1"/>
</dbReference>
<evidence type="ECO:0000256" key="2">
    <source>
        <dbReference type="ARBA" id="ARBA00022475"/>
    </source>
</evidence>
<feature type="domain" description="ABC3 transporter permease C-terminal" evidence="7">
    <location>
        <begin position="621"/>
        <end position="732"/>
    </location>
</feature>
<feature type="transmembrane region" description="Helical" evidence="6">
    <location>
        <begin position="620"/>
        <end position="643"/>
    </location>
</feature>
<keyword evidence="9" id="KW-1185">Reference proteome</keyword>
<dbReference type="InterPro" id="IPR003838">
    <property type="entry name" value="ABC3_permease_C"/>
</dbReference>
<sequence length="741" mass="76923">MISLGLRLAVAGGREALTRLVVLAAAVALGVGMLLATVAGIHAVKSQNLRYAWLNSGVTSAATGPEARDPALWVIREDYFDGHPMARVDVAVSGPDGPVPPGLAALPGPGEYVVSPALDRLLHDRPADQLRDRYPGRQAGILGDAALPSPDSLIVIVGGTRAEVGRIDGATEITRMVTVSPDECRDCVVGLGSNGIALTLSVVAAALLFPLLIFIGTATRLSAARREQRFAAMRLVGATPRQITQIAVVESALAAAIGTVAGFGVFLLARAGLAGIPFTGEAFFPGDLSLTRTDVLVAGFGVPLAAAVAARVALRRVRISPLGVSRRVTPKPPRAWRVLPLLAGIAELAYLVGNRPRSTEGQLVGYLSGILIVMTGLMIAGPWLTMASSRLLARRARRPATLIAGRRLADDPRAGFRAVSGLMLALFVTSTATGVITAIVAERGSHTPGSVGHDIVSVATSPDDTGVPAGRAPAVGYQIRTNPDRRPEAHIQIVNDKVVGGLPDLPGLISCADLAAIGTAGTCPAGAEVAQVFPDLTVPQFLPATAGGPSWPASTRTAAQLAELNVIDVVVPTDGTPAAIERARTTLERAFPYGRAAATEADYAGDFTRQLNQFQRLADVVIVASLVIAGCSLAVSVTGGLTERQRPFAMLRLTGVRLAELRRVVALETTVPLLAVSVVAIGVGFLAAHLFLRSQMDYRLHSPGPAYYVIVGVGLLASIAVVTSTMPLLARMTGPAAARNE</sequence>
<proteinExistence type="predicted"/>
<evidence type="ECO:0000256" key="4">
    <source>
        <dbReference type="ARBA" id="ARBA00022989"/>
    </source>
</evidence>
<evidence type="ECO:0000256" key="3">
    <source>
        <dbReference type="ARBA" id="ARBA00022692"/>
    </source>
</evidence>
<feature type="transmembrane region" description="Helical" evidence="6">
    <location>
        <begin position="707"/>
        <end position="730"/>
    </location>
</feature>
<evidence type="ECO:0000313" key="8">
    <source>
        <dbReference type="EMBL" id="MBB4742418.1"/>
    </source>
</evidence>
<evidence type="ECO:0000256" key="5">
    <source>
        <dbReference type="ARBA" id="ARBA00023136"/>
    </source>
</evidence>
<keyword evidence="5 6" id="KW-0472">Membrane</keyword>
<feature type="transmembrane region" description="Helical" evidence="6">
    <location>
        <begin position="414"/>
        <end position="441"/>
    </location>
</feature>
<feature type="transmembrane region" description="Helical" evidence="6">
    <location>
        <begin position="243"/>
        <end position="269"/>
    </location>
</feature>
<keyword evidence="3 6" id="KW-0812">Transmembrane</keyword>
<evidence type="ECO:0000256" key="1">
    <source>
        <dbReference type="ARBA" id="ARBA00004651"/>
    </source>
</evidence>
<feature type="transmembrane region" description="Helical" evidence="6">
    <location>
        <begin position="664"/>
        <end position="687"/>
    </location>
</feature>
<evidence type="ECO:0000259" key="7">
    <source>
        <dbReference type="Pfam" id="PF02687"/>
    </source>
</evidence>
<comment type="subcellular location">
    <subcellularLocation>
        <location evidence="1">Cell membrane</location>
        <topology evidence="1">Multi-pass membrane protein</topology>
    </subcellularLocation>
</comment>
<evidence type="ECO:0000313" key="9">
    <source>
        <dbReference type="Proteomes" id="UP000546162"/>
    </source>
</evidence>
<feature type="transmembrane region" description="Helical" evidence="6">
    <location>
        <begin position="196"/>
        <end position="222"/>
    </location>
</feature>
<evidence type="ECO:0000256" key="6">
    <source>
        <dbReference type="SAM" id="Phobius"/>
    </source>
</evidence>
<organism evidence="8 9">
    <name type="scientific">Actinoplanes octamycinicus</name>
    <dbReference type="NCBI Taxonomy" id="135948"/>
    <lineage>
        <taxon>Bacteria</taxon>
        <taxon>Bacillati</taxon>
        <taxon>Actinomycetota</taxon>
        <taxon>Actinomycetes</taxon>
        <taxon>Micromonosporales</taxon>
        <taxon>Micromonosporaceae</taxon>
        <taxon>Actinoplanes</taxon>
    </lineage>
</organism>
<dbReference type="RefSeq" id="WP_185042784.1">
    <property type="nucleotide sequence ID" value="NZ_BAABFG010000005.1"/>
</dbReference>
<feature type="transmembrane region" description="Helical" evidence="6">
    <location>
        <begin position="335"/>
        <end position="353"/>
    </location>
</feature>
<feature type="domain" description="ABC3 transporter permease C-terminal" evidence="7">
    <location>
        <begin position="202"/>
        <end position="313"/>
    </location>
</feature>
<protein>
    <recommendedName>
        <fullName evidence="7">ABC3 transporter permease C-terminal domain-containing protein</fullName>
    </recommendedName>
</protein>
<accession>A0A7W7H1Y9</accession>
<name>A0A7W7H1Y9_9ACTN</name>
<gene>
    <name evidence="8" type="ORF">BJY16_005877</name>
</gene>
<keyword evidence="2" id="KW-1003">Cell membrane</keyword>
<feature type="transmembrane region" description="Helical" evidence="6">
    <location>
        <begin position="20"/>
        <end position="44"/>
    </location>
</feature>
<feature type="transmembrane region" description="Helical" evidence="6">
    <location>
        <begin position="365"/>
        <end position="393"/>
    </location>
</feature>
<dbReference type="InterPro" id="IPR038766">
    <property type="entry name" value="Membrane_comp_ABC_pdt"/>
</dbReference>
<dbReference type="EMBL" id="JACHNB010000001">
    <property type="protein sequence ID" value="MBB4742418.1"/>
    <property type="molecule type" value="Genomic_DNA"/>
</dbReference>
<comment type="caution">
    <text evidence="8">The sequence shown here is derived from an EMBL/GenBank/DDBJ whole genome shotgun (WGS) entry which is preliminary data.</text>
</comment>
<feature type="transmembrane region" description="Helical" evidence="6">
    <location>
        <begin position="295"/>
        <end position="314"/>
    </location>
</feature>